<dbReference type="Proteomes" id="UP000663760">
    <property type="component" value="Chromosome 5"/>
</dbReference>
<sequence length="88" mass="10335">MAPELPLVLRSCEFNDIKFTCSPDAQQALRHHLRKTLHDYLLQAAIFQEALDCLSDPGENDYPFRENPKKPNHVPLLARQTEREYYYC</sequence>
<proteinExistence type="predicted"/>
<protein>
    <submittedName>
        <fullName evidence="2">Uncharacterized protein</fullName>
    </submittedName>
</protein>
<evidence type="ECO:0000313" key="2">
    <source>
        <dbReference type="EMBL" id="CAA7395850.1"/>
    </source>
</evidence>
<organism evidence="2 3">
    <name type="scientific">Spirodela intermedia</name>
    <name type="common">Intermediate duckweed</name>
    <dbReference type="NCBI Taxonomy" id="51605"/>
    <lineage>
        <taxon>Eukaryota</taxon>
        <taxon>Viridiplantae</taxon>
        <taxon>Streptophyta</taxon>
        <taxon>Embryophyta</taxon>
        <taxon>Tracheophyta</taxon>
        <taxon>Spermatophyta</taxon>
        <taxon>Magnoliopsida</taxon>
        <taxon>Liliopsida</taxon>
        <taxon>Araceae</taxon>
        <taxon>Lemnoideae</taxon>
        <taxon>Spirodela</taxon>
    </lineage>
</organism>
<dbReference type="OrthoDB" id="25767at2759"/>
<dbReference type="EMBL" id="LR743592">
    <property type="protein sequence ID" value="CAA2619788.1"/>
    <property type="molecule type" value="Genomic_DNA"/>
</dbReference>
<evidence type="ECO:0000313" key="1">
    <source>
        <dbReference type="EMBL" id="CAA2619788.1"/>
    </source>
</evidence>
<name>A0A7I8KDM0_SPIIN</name>
<accession>A0A7I8KDM0</accession>
<dbReference type="EMBL" id="LR746268">
    <property type="protein sequence ID" value="CAA7395850.1"/>
    <property type="molecule type" value="Genomic_DNA"/>
</dbReference>
<dbReference type="AlphaFoldDB" id="A0A7I8KDM0"/>
<evidence type="ECO:0000313" key="3">
    <source>
        <dbReference type="Proteomes" id="UP000663760"/>
    </source>
</evidence>
<reference evidence="2" key="1">
    <citation type="submission" date="2020-02" db="EMBL/GenBank/DDBJ databases">
        <authorList>
            <person name="Scholz U."/>
            <person name="Mascher M."/>
            <person name="Fiebig A."/>
        </authorList>
    </citation>
    <scope>NUCLEOTIDE SEQUENCE</scope>
</reference>
<gene>
    <name evidence="1" type="ORF">SI7747_05005957</name>
    <name evidence="2" type="ORF">SI8410_05006513</name>
</gene>
<keyword evidence="3" id="KW-1185">Reference proteome</keyword>